<evidence type="ECO:0000313" key="2">
    <source>
        <dbReference type="EMBL" id="KAF6745724.1"/>
    </source>
</evidence>
<evidence type="ECO:0000256" key="1">
    <source>
        <dbReference type="SAM" id="MobiDB-lite"/>
    </source>
</evidence>
<accession>A0A8H6HF60</accession>
<feature type="compositionally biased region" description="Basic and acidic residues" evidence="1">
    <location>
        <begin position="32"/>
        <end position="48"/>
    </location>
</feature>
<dbReference type="EMBL" id="JACGCI010000101">
    <property type="protein sequence ID" value="KAF6745724.1"/>
    <property type="molecule type" value="Genomic_DNA"/>
</dbReference>
<protein>
    <submittedName>
        <fullName evidence="2">Uncharacterized protein</fullName>
    </submittedName>
</protein>
<evidence type="ECO:0000313" key="3">
    <source>
        <dbReference type="Proteomes" id="UP000521943"/>
    </source>
</evidence>
<sequence length="150" mass="16952">MLTQVPTCPIAKAKWLEEQWERVLQDYELSESDDKPDPKFEAEMEAWRNRPPPKPQPPRYVEIDSEIDDIPVARQSKPKKPSAAETRVRRTPRAATAAASENQRSTTREAIIYCGSSSEDSEAEPVMRPRRGQPSQAADKKPQPSQHTAS</sequence>
<dbReference type="AlphaFoldDB" id="A0A8H6HF60"/>
<proteinExistence type="predicted"/>
<gene>
    <name evidence="2" type="ORF">DFP72DRAFT_1077153</name>
</gene>
<comment type="caution">
    <text evidence="2">The sequence shown here is derived from an EMBL/GenBank/DDBJ whole genome shotgun (WGS) entry which is preliminary data.</text>
</comment>
<keyword evidence="3" id="KW-1185">Reference proteome</keyword>
<reference evidence="2 3" key="1">
    <citation type="submission" date="2020-07" db="EMBL/GenBank/DDBJ databases">
        <title>Comparative genomics of pyrophilous fungi reveals a link between fire events and developmental genes.</title>
        <authorList>
            <consortium name="DOE Joint Genome Institute"/>
            <person name="Steindorff A.S."/>
            <person name="Carver A."/>
            <person name="Calhoun S."/>
            <person name="Stillman K."/>
            <person name="Liu H."/>
            <person name="Lipzen A."/>
            <person name="Pangilinan J."/>
            <person name="Labutti K."/>
            <person name="Bruns T.D."/>
            <person name="Grigoriev I.V."/>
        </authorList>
    </citation>
    <scope>NUCLEOTIDE SEQUENCE [LARGE SCALE GENOMIC DNA]</scope>
    <source>
        <strain evidence="2 3">CBS 144469</strain>
    </source>
</reference>
<name>A0A8H6HF60_9AGAR</name>
<organism evidence="2 3">
    <name type="scientific">Ephemerocybe angulata</name>
    <dbReference type="NCBI Taxonomy" id="980116"/>
    <lineage>
        <taxon>Eukaryota</taxon>
        <taxon>Fungi</taxon>
        <taxon>Dikarya</taxon>
        <taxon>Basidiomycota</taxon>
        <taxon>Agaricomycotina</taxon>
        <taxon>Agaricomycetes</taxon>
        <taxon>Agaricomycetidae</taxon>
        <taxon>Agaricales</taxon>
        <taxon>Agaricineae</taxon>
        <taxon>Psathyrellaceae</taxon>
        <taxon>Ephemerocybe</taxon>
    </lineage>
</organism>
<dbReference type="Proteomes" id="UP000521943">
    <property type="component" value="Unassembled WGS sequence"/>
</dbReference>
<feature type="region of interest" description="Disordered" evidence="1">
    <location>
        <begin position="27"/>
        <end position="150"/>
    </location>
</feature>